<dbReference type="InterPro" id="IPR029020">
    <property type="entry name" value="Ammonium/urea_transptr"/>
</dbReference>
<name>A0A6J4PCU4_9BACT</name>
<evidence type="ECO:0000256" key="4">
    <source>
        <dbReference type="ARBA" id="ARBA00023136"/>
    </source>
</evidence>
<feature type="domain" description="Ammonium transporter AmtB-like" evidence="6">
    <location>
        <begin position="9"/>
        <end position="385"/>
    </location>
</feature>
<accession>A0A6J4PCU4</accession>
<evidence type="ECO:0000313" key="7">
    <source>
        <dbReference type="EMBL" id="CAA9412801.1"/>
    </source>
</evidence>
<feature type="transmembrane region" description="Helical" evidence="5">
    <location>
        <begin position="6"/>
        <end position="27"/>
    </location>
</feature>
<protein>
    <submittedName>
        <fullName evidence="7">Ammonium transporter</fullName>
    </submittedName>
</protein>
<feature type="transmembrane region" description="Helical" evidence="5">
    <location>
        <begin position="82"/>
        <end position="103"/>
    </location>
</feature>
<proteinExistence type="predicted"/>
<comment type="subcellular location">
    <subcellularLocation>
        <location evidence="1">Membrane</location>
        <topology evidence="1">Multi-pass membrane protein</topology>
    </subcellularLocation>
</comment>
<evidence type="ECO:0000259" key="6">
    <source>
        <dbReference type="Pfam" id="PF00909"/>
    </source>
</evidence>
<dbReference type="Gene3D" id="1.10.3430.10">
    <property type="entry name" value="Ammonium transporter AmtB like domains"/>
    <property type="match status" value="1"/>
</dbReference>
<feature type="transmembrane region" description="Helical" evidence="5">
    <location>
        <begin position="333"/>
        <end position="358"/>
    </location>
</feature>
<feature type="transmembrane region" description="Helical" evidence="5">
    <location>
        <begin position="39"/>
        <end position="62"/>
    </location>
</feature>
<sequence>MVELLIVLGAAALLVRVGQALYATGLGRSKNAAGAATRSLFDLCAAALAFWAVGAAILFQQHNPVFALKGSLVLGWRVAPDAAGVVFFHAAAVLIASGVLAGTLAERSRFFPAAAASVLLAGLVVPLAGNWAWAGWLRRLGFIDLAGASVIHLAAGAAAFVGAMLVGPRNGKYHRDGSASNIPGHNLPLAAAGAFVMLPGWVAYVLGFALVADGPLGVVALNVLLAAAAGGLAALLLGRFRYGKPDPALALLGFLGGLVAITAGAAHVRPPSAFLIGAVAGVLVPLAAVALDLFMHVDDPAGGISVHAVGGLWGTFAAGLFAPGYFAERLQQAGIQLLGATAICALAAAAAFALFYALRQTVGLRAREADEFDGLDLAEHDIGAYPDFQQTTIKSYHLREA</sequence>
<feature type="transmembrane region" description="Helical" evidence="5">
    <location>
        <begin position="145"/>
        <end position="166"/>
    </location>
</feature>
<dbReference type="EMBL" id="CADCUQ010000538">
    <property type="protein sequence ID" value="CAA9412801.1"/>
    <property type="molecule type" value="Genomic_DNA"/>
</dbReference>
<dbReference type="InterPro" id="IPR024041">
    <property type="entry name" value="NH4_transpt_AmtB-like_dom"/>
</dbReference>
<dbReference type="Pfam" id="PF00909">
    <property type="entry name" value="Ammonium_transp"/>
    <property type="match status" value="1"/>
</dbReference>
<feature type="transmembrane region" description="Helical" evidence="5">
    <location>
        <begin position="249"/>
        <end position="268"/>
    </location>
</feature>
<evidence type="ECO:0000256" key="3">
    <source>
        <dbReference type="ARBA" id="ARBA00022989"/>
    </source>
</evidence>
<evidence type="ECO:0000256" key="5">
    <source>
        <dbReference type="SAM" id="Phobius"/>
    </source>
</evidence>
<dbReference type="GO" id="GO:0016020">
    <property type="term" value="C:membrane"/>
    <property type="evidence" value="ECO:0007669"/>
    <property type="project" value="UniProtKB-SubCell"/>
</dbReference>
<feature type="transmembrane region" description="Helical" evidence="5">
    <location>
        <begin position="216"/>
        <end position="237"/>
    </location>
</feature>
<feature type="transmembrane region" description="Helical" evidence="5">
    <location>
        <begin position="187"/>
        <end position="210"/>
    </location>
</feature>
<dbReference type="SUPFAM" id="SSF111352">
    <property type="entry name" value="Ammonium transporter"/>
    <property type="match status" value="1"/>
</dbReference>
<dbReference type="GO" id="GO:0097272">
    <property type="term" value="P:ammonium homeostasis"/>
    <property type="evidence" value="ECO:0007669"/>
    <property type="project" value="TreeGrafter"/>
</dbReference>
<keyword evidence="4 5" id="KW-0472">Membrane</keyword>
<feature type="transmembrane region" description="Helical" evidence="5">
    <location>
        <begin position="110"/>
        <end position="133"/>
    </location>
</feature>
<dbReference type="AlphaFoldDB" id="A0A6J4PCU4"/>
<gene>
    <name evidence="7" type="ORF">AVDCRST_MAG64-2411</name>
</gene>
<dbReference type="PANTHER" id="PTHR11730:SF89">
    <property type="entry name" value="AMMONIUM TRANSPORTER SLL0108-RELATED"/>
    <property type="match status" value="1"/>
</dbReference>
<feature type="transmembrane region" description="Helical" evidence="5">
    <location>
        <begin position="306"/>
        <end position="327"/>
    </location>
</feature>
<evidence type="ECO:0000256" key="1">
    <source>
        <dbReference type="ARBA" id="ARBA00004141"/>
    </source>
</evidence>
<feature type="transmembrane region" description="Helical" evidence="5">
    <location>
        <begin position="274"/>
        <end position="294"/>
    </location>
</feature>
<dbReference type="GO" id="GO:0008519">
    <property type="term" value="F:ammonium channel activity"/>
    <property type="evidence" value="ECO:0007669"/>
    <property type="project" value="InterPro"/>
</dbReference>
<reference evidence="7" key="1">
    <citation type="submission" date="2020-02" db="EMBL/GenBank/DDBJ databases">
        <authorList>
            <person name="Meier V. D."/>
        </authorList>
    </citation>
    <scope>NUCLEOTIDE SEQUENCE</scope>
    <source>
        <strain evidence="7">AVDCRST_MAG64</strain>
    </source>
</reference>
<keyword evidence="2 5" id="KW-0812">Transmembrane</keyword>
<evidence type="ECO:0000256" key="2">
    <source>
        <dbReference type="ARBA" id="ARBA00022692"/>
    </source>
</evidence>
<dbReference type="PANTHER" id="PTHR11730">
    <property type="entry name" value="AMMONIUM TRANSPORTER"/>
    <property type="match status" value="1"/>
</dbReference>
<organism evidence="7">
    <name type="scientific">uncultured Phycisphaerae bacterium</name>
    <dbReference type="NCBI Taxonomy" id="904963"/>
    <lineage>
        <taxon>Bacteria</taxon>
        <taxon>Pseudomonadati</taxon>
        <taxon>Planctomycetota</taxon>
        <taxon>Phycisphaerae</taxon>
        <taxon>environmental samples</taxon>
    </lineage>
</organism>
<keyword evidence="3 5" id="KW-1133">Transmembrane helix</keyword>